<evidence type="ECO:0000313" key="1">
    <source>
        <dbReference type="EMBL" id="WXA99532.1"/>
    </source>
</evidence>
<reference evidence="1 2" key="1">
    <citation type="submission" date="2021-12" db="EMBL/GenBank/DDBJ databases">
        <title>Discovery of the Pendulisporaceae a myxobacterial family with distinct sporulation behavior and unique specialized metabolism.</title>
        <authorList>
            <person name="Garcia R."/>
            <person name="Popoff A."/>
            <person name="Bader C.D."/>
            <person name="Loehr J."/>
            <person name="Walesch S."/>
            <person name="Walt C."/>
            <person name="Boldt J."/>
            <person name="Bunk B."/>
            <person name="Haeckl F.J.F.P.J."/>
            <person name="Gunesch A.P."/>
            <person name="Birkelbach J."/>
            <person name="Nuebel U."/>
            <person name="Pietschmann T."/>
            <person name="Bach T."/>
            <person name="Mueller R."/>
        </authorList>
    </citation>
    <scope>NUCLEOTIDE SEQUENCE [LARGE SCALE GENOMIC DNA]</scope>
    <source>
        <strain evidence="1 2">MSr12523</strain>
    </source>
</reference>
<name>A0ABZ2KPD2_9BACT</name>
<proteinExistence type="predicted"/>
<dbReference type="RefSeq" id="WP_394850171.1">
    <property type="nucleotide sequence ID" value="NZ_CP089982.1"/>
</dbReference>
<keyword evidence="2" id="KW-1185">Reference proteome</keyword>
<evidence type="ECO:0000313" key="2">
    <source>
        <dbReference type="Proteomes" id="UP001379533"/>
    </source>
</evidence>
<protein>
    <recommendedName>
        <fullName evidence="3">Lipoprotein</fullName>
    </recommendedName>
</protein>
<organism evidence="1 2">
    <name type="scientific">Pendulispora brunnea</name>
    <dbReference type="NCBI Taxonomy" id="2905690"/>
    <lineage>
        <taxon>Bacteria</taxon>
        <taxon>Pseudomonadati</taxon>
        <taxon>Myxococcota</taxon>
        <taxon>Myxococcia</taxon>
        <taxon>Myxococcales</taxon>
        <taxon>Sorangiineae</taxon>
        <taxon>Pendulisporaceae</taxon>
        <taxon>Pendulispora</taxon>
    </lineage>
</organism>
<sequence length="307" mass="34153">MRTLPFLGLLLAACANETHTVPAMPRQDEPVGGGFDAHSPLETRITATPVDVLRMFVEDGQASPTEHALTPEERRKVAAAFAALPPLHRRILPERLHSISFLDGMPNGALTSPADANEPHRLFHITLRAGVLRENLSEFLTQKEQQCFDTAGSSRRVSIEAGTMDAIVFVLLHETTHVVDGSLRLTPDSAFTTSAWSERTLIAPAFRDPLLAKAKFRRDGEVLPVDRAEAVYSALERTPFVSLYGSSNWSDDLAEAVAWYQLTERLGQPYRIVIRDQGKEAFAYEPMKSPVVRNRFDQLSKFYEEPG</sequence>
<gene>
    <name evidence="1" type="ORF">LZC95_22275</name>
</gene>
<dbReference type="EMBL" id="CP089982">
    <property type="protein sequence ID" value="WXA99532.1"/>
    <property type="molecule type" value="Genomic_DNA"/>
</dbReference>
<accession>A0ABZ2KPD2</accession>
<dbReference type="Proteomes" id="UP001379533">
    <property type="component" value="Chromosome"/>
</dbReference>
<evidence type="ECO:0008006" key="3">
    <source>
        <dbReference type="Google" id="ProtNLM"/>
    </source>
</evidence>